<organism evidence="2 3">
    <name type="scientific">Phlyctema vagabunda</name>
    <dbReference type="NCBI Taxonomy" id="108571"/>
    <lineage>
        <taxon>Eukaryota</taxon>
        <taxon>Fungi</taxon>
        <taxon>Dikarya</taxon>
        <taxon>Ascomycota</taxon>
        <taxon>Pezizomycotina</taxon>
        <taxon>Leotiomycetes</taxon>
        <taxon>Helotiales</taxon>
        <taxon>Dermateaceae</taxon>
        <taxon>Phlyctema</taxon>
    </lineage>
</organism>
<dbReference type="Proteomes" id="UP001629113">
    <property type="component" value="Unassembled WGS sequence"/>
</dbReference>
<sequence length="178" mass="18682">MGTVVPARAFAAKPATSVEQAAKRLLELALLQTISQPMEPAGRTGRRARARHLAIAARARDSVAQQTRSADPAVKLLRALVVLPTVSRPMVHAGRTGRRVKGPRSGTAAQALASAEKPMPSARRVARPPSGPAPAARAPSRPTESAGARTARRASARPLERAARVQGSVEVLLRPIVV</sequence>
<evidence type="ECO:0000313" key="3">
    <source>
        <dbReference type="Proteomes" id="UP001629113"/>
    </source>
</evidence>
<evidence type="ECO:0000313" key="2">
    <source>
        <dbReference type="EMBL" id="KAL3427748.1"/>
    </source>
</evidence>
<feature type="compositionally biased region" description="Low complexity" evidence="1">
    <location>
        <begin position="133"/>
        <end position="149"/>
    </location>
</feature>
<name>A0ABR4PX24_9HELO</name>
<reference evidence="2 3" key="1">
    <citation type="submission" date="2024-06" db="EMBL/GenBank/DDBJ databases">
        <title>Complete genome of Phlyctema vagabunda strain 19-DSS-EL-015.</title>
        <authorList>
            <person name="Fiorenzani C."/>
        </authorList>
    </citation>
    <scope>NUCLEOTIDE SEQUENCE [LARGE SCALE GENOMIC DNA]</scope>
    <source>
        <strain evidence="2 3">19-DSS-EL-015</strain>
    </source>
</reference>
<proteinExistence type="predicted"/>
<comment type="caution">
    <text evidence="2">The sequence shown here is derived from an EMBL/GenBank/DDBJ whole genome shotgun (WGS) entry which is preliminary data.</text>
</comment>
<gene>
    <name evidence="2" type="ORF">PVAG01_01257</name>
</gene>
<accession>A0ABR4PX24</accession>
<dbReference type="EMBL" id="JBFCZG010000001">
    <property type="protein sequence ID" value="KAL3427748.1"/>
    <property type="molecule type" value="Genomic_DNA"/>
</dbReference>
<keyword evidence="3" id="KW-1185">Reference proteome</keyword>
<evidence type="ECO:0000256" key="1">
    <source>
        <dbReference type="SAM" id="MobiDB-lite"/>
    </source>
</evidence>
<feature type="region of interest" description="Disordered" evidence="1">
    <location>
        <begin position="92"/>
        <end position="164"/>
    </location>
</feature>
<protein>
    <submittedName>
        <fullName evidence="2">Uncharacterized protein</fullName>
    </submittedName>
</protein>